<dbReference type="Gene3D" id="2.60.40.10">
    <property type="entry name" value="Immunoglobulins"/>
    <property type="match status" value="5"/>
</dbReference>
<gene>
    <name evidence="18" type="ORF">PHAECO_LOCUS4355</name>
</gene>
<evidence type="ECO:0000256" key="4">
    <source>
        <dbReference type="ARBA" id="ARBA00022729"/>
    </source>
</evidence>
<evidence type="ECO:0000256" key="9">
    <source>
        <dbReference type="ARBA" id="ARBA00023157"/>
    </source>
</evidence>
<keyword evidence="3 12" id="KW-0812">Transmembrane</keyword>
<evidence type="ECO:0000259" key="16">
    <source>
        <dbReference type="PROSITE" id="PS50835"/>
    </source>
</evidence>
<evidence type="ECO:0000256" key="11">
    <source>
        <dbReference type="ARBA" id="ARBA00051722"/>
    </source>
</evidence>
<dbReference type="OrthoDB" id="6058203at2759"/>
<feature type="transmembrane region" description="Helical" evidence="12">
    <location>
        <begin position="758"/>
        <end position="780"/>
    </location>
</feature>
<organism evidence="18 19">
    <name type="scientific">Phaedon cochleariae</name>
    <name type="common">Mustard beetle</name>
    <dbReference type="NCBI Taxonomy" id="80249"/>
    <lineage>
        <taxon>Eukaryota</taxon>
        <taxon>Metazoa</taxon>
        <taxon>Ecdysozoa</taxon>
        <taxon>Arthropoda</taxon>
        <taxon>Hexapoda</taxon>
        <taxon>Insecta</taxon>
        <taxon>Pterygota</taxon>
        <taxon>Neoptera</taxon>
        <taxon>Endopterygota</taxon>
        <taxon>Coleoptera</taxon>
        <taxon>Polyphaga</taxon>
        <taxon>Cucujiformia</taxon>
        <taxon>Chrysomeloidea</taxon>
        <taxon>Chrysomelidae</taxon>
        <taxon>Chrysomelinae</taxon>
        <taxon>Chrysomelini</taxon>
        <taxon>Phaedon</taxon>
    </lineage>
</organism>
<dbReference type="SUPFAM" id="SSF49265">
    <property type="entry name" value="Fibronectin type III"/>
    <property type="match status" value="2"/>
</dbReference>
<dbReference type="PRINTS" id="PR00700">
    <property type="entry name" value="PRTYPHPHTASE"/>
</dbReference>
<feature type="domain" description="Fibronectin type-III" evidence="17">
    <location>
        <begin position="240"/>
        <end position="343"/>
    </location>
</feature>
<dbReference type="InterPro" id="IPR013783">
    <property type="entry name" value="Ig-like_fold"/>
</dbReference>
<dbReference type="SMART" id="SM00060">
    <property type="entry name" value="FN3"/>
    <property type="match status" value="3"/>
</dbReference>
<feature type="domain" description="Tyrosine specific protein phosphatases" evidence="15">
    <location>
        <begin position="1022"/>
        <end position="1093"/>
    </location>
</feature>
<dbReference type="Pfam" id="PF00102">
    <property type="entry name" value="Y_phosphatase"/>
    <property type="match status" value="2"/>
</dbReference>
<dbReference type="GO" id="GO:0005001">
    <property type="term" value="F:transmembrane receptor protein tyrosine phosphatase activity"/>
    <property type="evidence" value="ECO:0007669"/>
    <property type="project" value="UniProtKB-ARBA"/>
</dbReference>
<keyword evidence="9" id="KW-1015">Disulfide bond</keyword>
<dbReference type="EC" id="3.1.3.48" evidence="2"/>
<evidence type="ECO:0000259" key="17">
    <source>
        <dbReference type="PROSITE" id="PS50853"/>
    </source>
</evidence>
<dbReference type="PROSITE" id="PS50056">
    <property type="entry name" value="TYR_PHOSPHATASE_2"/>
    <property type="match status" value="2"/>
</dbReference>
<dbReference type="SMART" id="SM00404">
    <property type="entry name" value="PTPc_motif"/>
    <property type="match status" value="2"/>
</dbReference>
<dbReference type="PANTHER" id="PTHR19134:SF495">
    <property type="entry name" value="TYROSINE-PROTEIN PHOSPHATASE 69D"/>
    <property type="match status" value="1"/>
</dbReference>
<name>A0A9P0DK50_PHACE</name>
<dbReference type="PROSITE" id="PS50853">
    <property type="entry name" value="FN3"/>
    <property type="match status" value="3"/>
</dbReference>
<comment type="subcellular location">
    <subcellularLocation>
        <location evidence="1">Membrane</location>
        <topology evidence="1">Single-pass membrane protein</topology>
    </subcellularLocation>
</comment>
<protein>
    <recommendedName>
        <fullName evidence="2">protein-tyrosine-phosphatase</fullName>
        <ecNumber evidence="2">3.1.3.48</ecNumber>
    </recommendedName>
</protein>
<dbReference type="InterPro" id="IPR003595">
    <property type="entry name" value="Tyr_Pase_cat"/>
</dbReference>
<feature type="domain" description="Tyrosine-protein phosphatase" evidence="14">
    <location>
        <begin position="1134"/>
        <end position="1391"/>
    </location>
</feature>
<reference evidence="18" key="1">
    <citation type="submission" date="2022-01" db="EMBL/GenBank/DDBJ databases">
        <authorList>
            <person name="King R."/>
        </authorList>
    </citation>
    <scope>NUCLEOTIDE SEQUENCE</scope>
</reference>
<feature type="domain" description="Fibronectin type-III" evidence="17">
    <location>
        <begin position="447"/>
        <end position="559"/>
    </location>
</feature>
<evidence type="ECO:0000256" key="1">
    <source>
        <dbReference type="ARBA" id="ARBA00004167"/>
    </source>
</evidence>
<evidence type="ECO:0000256" key="12">
    <source>
        <dbReference type="SAM" id="Phobius"/>
    </source>
</evidence>
<dbReference type="Gene3D" id="3.90.190.10">
    <property type="entry name" value="Protein tyrosine phosphatase superfamily"/>
    <property type="match status" value="2"/>
</dbReference>
<dbReference type="CDD" id="cd00096">
    <property type="entry name" value="Ig"/>
    <property type="match status" value="1"/>
</dbReference>
<evidence type="ECO:0000313" key="18">
    <source>
        <dbReference type="EMBL" id="CAH1153419.1"/>
    </source>
</evidence>
<dbReference type="PROSITE" id="PS50055">
    <property type="entry name" value="TYR_PHOSPHATASE_PTP"/>
    <property type="match status" value="2"/>
</dbReference>
<dbReference type="CDD" id="cd00063">
    <property type="entry name" value="FN3"/>
    <property type="match status" value="2"/>
</dbReference>
<dbReference type="EMBL" id="OU896720">
    <property type="protein sequence ID" value="CAH1153419.1"/>
    <property type="molecule type" value="Genomic_DNA"/>
</dbReference>
<evidence type="ECO:0000256" key="5">
    <source>
        <dbReference type="ARBA" id="ARBA00022801"/>
    </source>
</evidence>
<keyword evidence="10" id="KW-0393">Immunoglobulin domain</keyword>
<keyword evidence="19" id="KW-1185">Reference proteome</keyword>
<feature type="signal peptide" evidence="13">
    <location>
        <begin position="1"/>
        <end position="25"/>
    </location>
</feature>
<dbReference type="InterPro" id="IPR000242">
    <property type="entry name" value="PTP_cat"/>
</dbReference>
<evidence type="ECO:0000256" key="2">
    <source>
        <dbReference type="ARBA" id="ARBA00013064"/>
    </source>
</evidence>
<dbReference type="SMART" id="SM00408">
    <property type="entry name" value="IGc2"/>
    <property type="match status" value="2"/>
</dbReference>
<evidence type="ECO:0000256" key="13">
    <source>
        <dbReference type="SAM" id="SignalP"/>
    </source>
</evidence>
<dbReference type="Pfam" id="PF13927">
    <property type="entry name" value="Ig_3"/>
    <property type="match status" value="1"/>
</dbReference>
<keyword evidence="7 12" id="KW-1133">Transmembrane helix</keyword>
<dbReference type="GO" id="GO:0016020">
    <property type="term" value="C:membrane"/>
    <property type="evidence" value="ECO:0007669"/>
    <property type="project" value="UniProtKB-SubCell"/>
</dbReference>
<dbReference type="Pfam" id="PF00041">
    <property type="entry name" value="fn3"/>
    <property type="match status" value="1"/>
</dbReference>
<dbReference type="GO" id="GO:0048666">
    <property type="term" value="P:neuron development"/>
    <property type="evidence" value="ECO:0007669"/>
    <property type="project" value="UniProtKB-ARBA"/>
</dbReference>
<dbReference type="InterPro" id="IPR003961">
    <property type="entry name" value="FN3_dom"/>
</dbReference>
<evidence type="ECO:0000259" key="15">
    <source>
        <dbReference type="PROSITE" id="PS50056"/>
    </source>
</evidence>
<dbReference type="InterPro" id="IPR050348">
    <property type="entry name" value="Protein-Tyr_Phosphatase"/>
</dbReference>
<dbReference type="PANTHER" id="PTHR19134">
    <property type="entry name" value="RECEPTOR-TYPE TYROSINE-PROTEIN PHOSPHATASE"/>
    <property type="match status" value="1"/>
</dbReference>
<sequence>MICQAHYPYVLFFLYLFLTYKIVRCNPLDEEDKDVNITIEVLKHESPNQLPLGENITIICKTKWMSSEMMWTFNDKNVSEQAGFKLEMESENINKESGHKYEVSILHIINIGFDHVGNYKCHAIMKRNDSDFDLDFRQIVLNITSPAEVVHISKPTYAKMHEMVELYCLVKGYPIEGIKWLKDNEPLTDFSWNITNTNITYKNSSLNFEVTKKDNGTYTCIVNTPISQANLSTDILVLDKPQITLDFIKPIGTNKIYFNWTVNHGNSPNDLKYIIQYKSEEDEEWVYYQTMINASSTSLVLNVRNNSVITSKNGSQYTIRIMAKNSQGESMYSTSALVKMLEEEPIFVPKVTVTGVTSSSITIKWTPPPEKFKDHIHYHQLILREYNSTEKREAVQPAAKDYLYMFSDLDSATTYNFQVAACSDYSKECGPWSEAVDGTTMDGIAGPPANASVDCRFDNISHNNFVFVSWHHPKERHGTIMSYSVTLEGSASFINDQGLFENITWGPKSTSTSETTLTTRFYNVSSNTNYTVRISGVTRLRKNGLPVTLNCTMPPSLPDKQKLARFHWKKMEEQGKWIFKLFMPRVSERNGPICCYRIYIVKMESQQKLSDLSSPEDLTIVSYQEAHRTPRGGAYVAEMFASSTFHPEVFLGDEQVYNTTNTECDECIGLRPYNTPREEKIKNATNLANRVRRNEILSDPLPPYDGNLDINSNYTGFVEVIVHGNTRPIFLAAYSSYLDMMNPGPEVVAAPAAGTLSLIVQILCGLVVVILVLLGALCILHRYTKQAHAQAVEMITFRTSLRSLRGRQRLVSLNPPDMCPITKSELISAYIEHHRDSDYGFQQEFELLPDRFSDRTTRASDSRENVYKNRYPDIKAYDQTRVKLTQVDSIAGSDYINANYVLGYKERKKFICAQGPMDTTVNEFWRMIWEQHLELILMLTNLEEYSKTKCAKYWPDKTDGDKIFGDITVTHIQEIRYSDYIVRELKIMRTCAGKELEERNIVQYHYLVWKDFMAPEHPNGIIKFIKRVNEAYSVEKGSILVHCSAGVGRTGTLVALDCLLLQLKEEGQVSIFNTICDLRHQRNFLVQSLKQYIFIYRALMEVGQYGDTEINASEMKVTLDKLRQCDNGKTKCKLEDEFENIINAFEDRKSCSVASGEENREKNRCDSIIPYDRNRVILTPLSGKEHSTYINASFIEGYDNTESFIITQDPLDGTVHDFWRMISEQGISVIVMLSEIGEGKCPRYWPEEESSHFDHIHVRYVQAESCPYYTRREMIIKSRDGEDQRVTHLQYHGWPTVDGEVPEVTRGLIELVDHSHTMLVRTGCSPSMVVHCNLGSDRSSMFVGLSILVQQLRTERRVDIFTVTRKLRSQRHALINSFAQYEFLHRAIVNYAELHGLCET</sequence>
<dbReference type="InterPro" id="IPR003598">
    <property type="entry name" value="Ig_sub2"/>
</dbReference>
<evidence type="ECO:0000259" key="14">
    <source>
        <dbReference type="PROSITE" id="PS50055"/>
    </source>
</evidence>
<dbReference type="SUPFAM" id="SSF48726">
    <property type="entry name" value="Immunoglobulin"/>
    <property type="match status" value="2"/>
</dbReference>
<dbReference type="GO" id="GO:0009653">
    <property type="term" value="P:anatomical structure morphogenesis"/>
    <property type="evidence" value="ECO:0007669"/>
    <property type="project" value="UniProtKB-ARBA"/>
</dbReference>
<feature type="domain" description="Tyrosine-protein phosphatase" evidence="14">
    <location>
        <begin position="841"/>
        <end position="1102"/>
    </location>
</feature>
<dbReference type="PROSITE" id="PS00383">
    <property type="entry name" value="TYR_PHOSPHATASE_1"/>
    <property type="match status" value="2"/>
</dbReference>
<dbReference type="InterPro" id="IPR016130">
    <property type="entry name" value="Tyr_Pase_AS"/>
</dbReference>
<keyword evidence="6" id="KW-0904">Protein phosphatase</keyword>
<dbReference type="CDD" id="cd00047">
    <property type="entry name" value="PTPc"/>
    <property type="match status" value="2"/>
</dbReference>
<evidence type="ECO:0000256" key="8">
    <source>
        <dbReference type="ARBA" id="ARBA00023136"/>
    </source>
</evidence>
<feature type="domain" description="Fibronectin type-III" evidence="17">
    <location>
        <begin position="345"/>
        <end position="443"/>
    </location>
</feature>
<feature type="domain" description="Ig-like" evidence="16">
    <location>
        <begin position="146"/>
        <end position="232"/>
    </location>
</feature>
<evidence type="ECO:0000256" key="6">
    <source>
        <dbReference type="ARBA" id="ARBA00022912"/>
    </source>
</evidence>
<keyword evidence="8 12" id="KW-0472">Membrane</keyword>
<dbReference type="Proteomes" id="UP001153737">
    <property type="component" value="Chromosome 14"/>
</dbReference>
<dbReference type="InterPro" id="IPR007110">
    <property type="entry name" value="Ig-like_dom"/>
</dbReference>
<evidence type="ECO:0000256" key="3">
    <source>
        <dbReference type="ARBA" id="ARBA00022692"/>
    </source>
</evidence>
<dbReference type="InterPro" id="IPR036116">
    <property type="entry name" value="FN3_sf"/>
</dbReference>
<evidence type="ECO:0000256" key="10">
    <source>
        <dbReference type="ARBA" id="ARBA00023319"/>
    </source>
</evidence>
<dbReference type="InterPro" id="IPR029021">
    <property type="entry name" value="Prot-tyrosine_phosphatase-like"/>
</dbReference>
<dbReference type="InterPro" id="IPR000387">
    <property type="entry name" value="Tyr_Pase_dom"/>
</dbReference>
<dbReference type="SMART" id="SM00194">
    <property type="entry name" value="PTPc"/>
    <property type="match status" value="2"/>
</dbReference>
<evidence type="ECO:0000256" key="7">
    <source>
        <dbReference type="ARBA" id="ARBA00022989"/>
    </source>
</evidence>
<keyword evidence="5" id="KW-0378">Hydrolase</keyword>
<dbReference type="InterPro" id="IPR036179">
    <property type="entry name" value="Ig-like_dom_sf"/>
</dbReference>
<dbReference type="FunFam" id="3.90.190.10:FF:000092">
    <property type="entry name" value="Tyrosine-protein phosphatase 69D"/>
    <property type="match status" value="1"/>
</dbReference>
<feature type="domain" description="Tyrosine specific protein phosphatases" evidence="15">
    <location>
        <begin position="1306"/>
        <end position="1382"/>
    </location>
</feature>
<dbReference type="SUPFAM" id="SSF52799">
    <property type="entry name" value="(Phosphotyrosine protein) phosphatases II"/>
    <property type="match status" value="2"/>
</dbReference>
<proteinExistence type="predicted"/>
<dbReference type="InterPro" id="IPR003599">
    <property type="entry name" value="Ig_sub"/>
</dbReference>
<reference evidence="18" key="2">
    <citation type="submission" date="2022-10" db="EMBL/GenBank/DDBJ databases">
        <authorList>
            <consortium name="ENA_rothamsted_submissions"/>
            <consortium name="culmorum"/>
            <person name="King R."/>
        </authorList>
    </citation>
    <scope>NUCLEOTIDE SEQUENCE</scope>
</reference>
<comment type="catalytic activity">
    <reaction evidence="11">
        <text>O-phospho-L-tyrosyl-[protein] + H2O = L-tyrosyl-[protein] + phosphate</text>
        <dbReference type="Rhea" id="RHEA:10684"/>
        <dbReference type="Rhea" id="RHEA-COMP:10136"/>
        <dbReference type="Rhea" id="RHEA-COMP:20101"/>
        <dbReference type="ChEBI" id="CHEBI:15377"/>
        <dbReference type="ChEBI" id="CHEBI:43474"/>
        <dbReference type="ChEBI" id="CHEBI:46858"/>
        <dbReference type="ChEBI" id="CHEBI:61978"/>
        <dbReference type="EC" id="3.1.3.48"/>
    </reaction>
</comment>
<dbReference type="FunFam" id="3.90.190.10:FF:000102">
    <property type="entry name" value="Receptor-type tyrosine-protein phosphatase"/>
    <property type="match status" value="1"/>
</dbReference>
<dbReference type="SMART" id="SM00409">
    <property type="entry name" value="IG"/>
    <property type="match status" value="2"/>
</dbReference>
<dbReference type="PROSITE" id="PS50835">
    <property type="entry name" value="IG_LIKE"/>
    <property type="match status" value="1"/>
</dbReference>
<accession>A0A9P0DK50</accession>
<evidence type="ECO:0000313" key="19">
    <source>
        <dbReference type="Proteomes" id="UP001153737"/>
    </source>
</evidence>
<feature type="chain" id="PRO_5040144418" description="protein-tyrosine-phosphatase" evidence="13">
    <location>
        <begin position="26"/>
        <end position="1400"/>
    </location>
</feature>
<keyword evidence="4 13" id="KW-0732">Signal</keyword>